<dbReference type="AlphaFoldDB" id="A0A430AH17"/>
<dbReference type="PANTHER" id="PTHR11851">
    <property type="entry name" value="METALLOPROTEASE"/>
    <property type="match status" value="1"/>
</dbReference>
<dbReference type="InterPro" id="IPR007863">
    <property type="entry name" value="Peptidase_M16_C"/>
</dbReference>
<reference evidence="3 4" key="1">
    <citation type="submission" date="2017-05" db="EMBL/GenBank/DDBJ databases">
        <title>Vagococcus spp. assemblies.</title>
        <authorList>
            <person name="Gulvik C.A."/>
        </authorList>
    </citation>
    <scope>NUCLEOTIDE SEQUENCE [LARGE SCALE GENOMIC DNA]</scope>
    <source>
        <strain evidence="3 4">DSM 24756</strain>
    </source>
</reference>
<dbReference type="PANTHER" id="PTHR11851:SF134">
    <property type="entry name" value="ZINC-DEPENDENT PROTEASE"/>
    <property type="match status" value="1"/>
</dbReference>
<sequence length="442" mass="50749">MEKKVYPKLNETLYTEVLPNGLTVTLLPKKDYHKTYGLFTTNYGSIDNQFIPINQKGFVEVPDGIAHFLEHKLFEKEDGDVFQKFGKQGAAANAFTSFTRTSYLFSTTESVAQNLETLLDFVQAPYFTAETVEKEKGIIAQEIQMYQDDPNWRLFFGIINNLYPKHPLHIDIAGTVASINQITAEDLYLCYQTFYHPSNMNLFVIGNLEPESMMALIRANQAAKVFPETQNIERKFPEEKITDIVRESSVYMPVSRPKSLVGIKGTAPYPKTDKERLRLKFSLQLFFQLLLGTTSKNYLRLYDSGLVDDSFEYEFSMDRSFYFADFGGDTGEPERLADELEKLLLGYESSEELTEKNLALLKKKMLGKFFQSLNSLEYIANQFSQVQMGELTLLDFPQIIEEIQLTDVLASAKQFVKPEAMSRFYMYPQDTESFDEVKKVST</sequence>
<dbReference type="RefSeq" id="WP_126824907.1">
    <property type="nucleotide sequence ID" value="NZ_JBHLWU010000002.1"/>
</dbReference>
<feature type="domain" description="Peptidase M16 N-terminal" evidence="1">
    <location>
        <begin position="63"/>
        <end position="175"/>
    </location>
</feature>
<dbReference type="Pfam" id="PF00675">
    <property type="entry name" value="Peptidase_M16"/>
    <property type="match status" value="1"/>
</dbReference>
<feature type="domain" description="Peptidase M16 C-terminal" evidence="2">
    <location>
        <begin position="182"/>
        <end position="363"/>
    </location>
</feature>
<dbReference type="NCBIfam" id="NF047421">
    <property type="entry name" value="YfmH_fam"/>
    <property type="match status" value="1"/>
</dbReference>
<keyword evidence="4" id="KW-1185">Reference proteome</keyword>
<evidence type="ECO:0000313" key="4">
    <source>
        <dbReference type="Proteomes" id="UP000288669"/>
    </source>
</evidence>
<dbReference type="Gene3D" id="3.30.830.10">
    <property type="entry name" value="Metalloenzyme, LuxS/M16 peptidase-like"/>
    <property type="match status" value="2"/>
</dbReference>
<accession>A0A430AH17</accession>
<comment type="caution">
    <text evidence="3">The sequence shown here is derived from an EMBL/GenBank/DDBJ whole genome shotgun (WGS) entry which is preliminary data.</text>
</comment>
<dbReference type="Proteomes" id="UP000288669">
    <property type="component" value="Unassembled WGS sequence"/>
</dbReference>
<evidence type="ECO:0000259" key="2">
    <source>
        <dbReference type="Pfam" id="PF05193"/>
    </source>
</evidence>
<dbReference type="Pfam" id="PF05193">
    <property type="entry name" value="Peptidase_M16_C"/>
    <property type="match status" value="1"/>
</dbReference>
<dbReference type="SUPFAM" id="SSF63411">
    <property type="entry name" value="LuxS/MPP-like metallohydrolase"/>
    <property type="match status" value="2"/>
</dbReference>
<gene>
    <name evidence="3" type="ORF">CBF30_08080</name>
</gene>
<dbReference type="InterPro" id="IPR050361">
    <property type="entry name" value="MPP/UQCRC_Complex"/>
</dbReference>
<evidence type="ECO:0000259" key="1">
    <source>
        <dbReference type="Pfam" id="PF00675"/>
    </source>
</evidence>
<evidence type="ECO:0000313" key="3">
    <source>
        <dbReference type="EMBL" id="RSU07201.1"/>
    </source>
</evidence>
<dbReference type="OrthoDB" id="9811314at2"/>
<proteinExistence type="predicted"/>
<protein>
    <submittedName>
        <fullName evidence="3">Peptidase M16</fullName>
    </submittedName>
</protein>
<organism evidence="3 4">
    <name type="scientific">Vagococcus entomophilus</name>
    <dbReference type="NCBI Taxonomy" id="1160095"/>
    <lineage>
        <taxon>Bacteria</taxon>
        <taxon>Bacillati</taxon>
        <taxon>Bacillota</taxon>
        <taxon>Bacilli</taxon>
        <taxon>Lactobacillales</taxon>
        <taxon>Enterococcaceae</taxon>
        <taxon>Vagococcus</taxon>
    </lineage>
</organism>
<dbReference type="GO" id="GO:0046872">
    <property type="term" value="F:metal ion binding"/>
    <property type="evidence" value="ECO:0007669"/>
    <property type="project" value="InterPro"/>
</dbReference>
<dbReference type="EMBL" id="NGJZ01000002">
    <property type="protein sequence ID" value="RSU07201.1"/>
    <property type="molecule type" value="Genomic_DNA"/>
</dbReference>
<dbReference type="InterPro" id="IPR011765">
    <property type="entry name" value="Pept_M16_N"/>
</dbReference>
<name>A0A430AH17_9ENTE</name>
<dbReference type="InterPro" id="IPR011249">
    <property type="entry name" value="Metalloenz_LuxS/M16"/>
</dbReference>